<dbReference type="SUPFAM" id="SSF52096">
    <property type="entry name" value="ClpP/crotonase"/>
    <property type="match status" value="1"/>
</dbReference>
<dbReference type="AlphaFoldDB" id="A0A0U3I0Q3"/>
<dbReference type="EMBL" id="BJZR01000129">
    <property type="protein sequence ID" value="GEO93535.1"/>
    <property type="molecule type" value="Genomic_DNA"/>
</dbReference>
<dbReference type="OrthoDB" id="4699757at2"/>
<dbReference type="RefSeq" id="WP_058860026.1">
    <property type="nucleotide sequence ID" value="NZ_BJZR01000129.1"/>
</dbReference>
<geneLocation type="plasmid" evidence="1">
    <name>1</name>
</geneLocation>
<evidence type="ECO:0000313" key="1">
    <source>
        <dbReference type="EMBL" id="ALU41359.1"/>
    </source>
</evidence>
<accession>A0A0U3I0Q3</accession>
<dbReference type="Proteomes" id="UP000057181">
    <property type="component" value="Plasmid 1"/>
</dbReference>
<reference evidence="2 4" key="2">
    <citation type="submission" date="2019-07" db="EMBL/GenBank/DDBJ databases">
        <title>Whole genome shotgun sequence of Kocuria flava NBRC 107626.</title>
        <authorList>
            <person name="Hosoyama A."/>
            <person name="Uohara A."/>
            <person name="Ohji S."/>
            <person name="Ichikawa N."/>
        </authorList>
    </citation>
    <scope>NUCLEOTIDE SEQUENCE [LARGE SCALE GENOMIC DNA]</scope>
    <source>
        <strain evidence="2 4">NBRC 107626</strain>
    </source>
</reference>
<sequence>MTRSSPRAVDVPPRVRIERTGAVAVVTLDDERRRNVLGAELRTRLRAVLAELAVDPAVGAVVLTGAGGCFSGGGDLASMPPAGPAESAARMAEVAGLVLELASLEKPVVAAVTGPAAGVAVGLVCCCDVVVAGESARFLFPFTRLGLAPDGGLVHSLTQRTGAARARRILLEAAPVDAATALETGLADHVVPDREVLDAAVARAGELAGRAPLAVAAVKRGIREASGSLEDALAFEREHQPALFGTSDFLEGKQSFFDRRVPSFSGC</sequence>
<dbReference type="InterPro" id="IPR001753">
    <property type="entry name" value="Enoyl-CoA_hydra/iso"/>
</dbReference>
<dbReference type="Proteomes" id="UP000321155">
    <property type="component" value="Unassembled WGS sequence"/>
</dbReference>
<name>A0A0U3I0Q3_9MICC</name>
<keyword evidence="4" id="KW-1185">Reference proteome</keyword>
<dbReference type="CDD" id="cd06558">
    <property type="entry name" value="crotonase-like"/>
    <property type="match status" value="1"/>
</dbReference>
<reference evidence="1 3" key="1">
    <citation type="submission" date="2015-11" db="EMBL/GenBank/DDBJ databases">
        <title>Complete Genome Sequence of Kocuria flava strain HO-9041.</title>
        <authorList>
            <person name="Zhou M."/>
            <person name="Dai J."/>
        </authorList>
    </citation>
    <scope>NUCLEOTIDE SEQUENCE [LARGE SCALE GENOMIC DNA]</scope>
    <source>
        <strain evidence="1 3">HO-9041</strain>
        <plasmid evidence="1 3">1</plasmid>
    </source>
</reference>
<organism evidence="1 3">
    <name type="scientific">Kocuria flava</name>
    <dbReference type="NCBI Taxonomy" id="446860"/>
    <lineage>
        <taxon>Bacteria</taxon>
        <taxon>Bacillati</taxon>
        <taxon>Actinomycetota</taxon>
        <taxon>Actinomycetes</taxon>
        <taxon>Micrococcales</taxon>
        <taxon>Micrococcaceae</taxon>
        <taxon>Kocuria</taxon>
    </lineage>
</organism>
<proteinExistence type="predicted"/>
<dbReference type="Pfam" id="PF00378">
    <property type="entry name" value="ECH_1"/>
    <property type="match status" value="1"/>
</dbReference>
<dbReference type="PANTHER" id="PTHR43459:SF1">
    <property type="entry name" value="EG:BACN32G11.4 PROTEIN"/>
    <property type="match status" value="1"/>
</dbReference>
<protein>
    <submittedName>
        <fullName evidence="2">Enoyl-CoA hydratase</fullName>
    </submittedName>
</protein>
<evidence type="ECO:0000313" key="2">
    <source>
        <dbReference type="EMBL" id="GEO93535.1"/>
    </source>
</evidence>
<dbReference type="KEGG" id="kfv:AS188_15825"/>
<dbReference type="GO" id="GO:0003824">
    <property type="term" value="F:catalytic activity"/>
    <property type="evidence" value="ECO:0007669"/>
    <property type="project" value="UniProtKB-ARBA"/>
</dbReference>
<dbReference type="PANTHER" id="PTHR43459">
    <property type="entry name" value="ENOYL-COA HYDRATASE"/>
    <property type="match status" value="1"/>
</dbReference>
<dbReference type="Gene3D" id="3.90.226.10">
    <property type="entry name" value="2-enoyl-CoA Hydratase, Chain A, domain 1"/>
    <property type="match status" value="1"/>
</dbReference>
<dbReference type="InterPro" id="IPR029045">
    <property type="entry name" value="ClpP/crotonase-like_dom_sf"/>
</dbReference>
<evidence type="ECO:0000313" key="3">
    <source>
        <dbReference type="Proteomes" id="UP000057181"/>
    </source>
</evidence>
<gene>
    <name evidence="2" type="primary">paaG</name>
    <name evidence="1" type="ORF">AS188_15825</name>
    <name evidence="2" type="ORF">KFL01_28410</name>
</gene>
<keyword evidence="1" id="KW-0614">Plasmid</keyword>
<evidence type="ECO:0000313" key="4">
    <source>
        <dbReference type="Proteomes" id="UP000321155"/>
    </source>
</evidence>
<dbReference type="EMBL" id="CP013255">
    <property type="protein sequence ID" value="ALU41359.1"/>
    <property type="molecule type" value="Genomic_DNA"/>
</dbReference>